<evidence type="ECO:0000313" key="2">
    <source>
        <dbReference type="EMBL" id="OQE21237.1"/>
    </source>
</evidence>
<dbReference type="PANTHER" id="PTHR43792:SF1">
    <property type="entry name" value="N-ACETYLTRANSFERASE DOMAIN-CONTAINING PROTEIN"/>
    <property type="match status" value="1"/>
</dbReference>
<accession>A0A1V6T4J3</accession>
<dbReference type="SUPFAM" id="SSF55729">
    <property type="entry name" value="Acyl-CoA N-acyltransferases (Nat)"/>
    <property type="match status" value="1"/>
</dbReference>
<dbReference type="OrthoDB" id="4072826at2759"/>
<comment type="caution">
    <text evidence="2">The sequence shown here is derived from an EMBL/GenBank/DDBJ whole genome shotgun (WGS) entry which is preliminary data.</text>
</comment>
<dbReference type="Pfam" id="PF13302">
    <property type="entry name" value="Acetyltransf_3"/>
    <property type="match status" value="1"/>
</dbReference>
<proteinExistence type="predicted"/>
<evidence type="ECO:0000259" key="1">
    <source>
        <dbReference type="Pfam" id="PF13302"/>
    </source>
</evidence>
<dbReference type="Gene3D" id="3.40.630.30">
    <property type="match status" value="1"/>
</dbReference>
<dbReference type="Proteomes" id="UP000191285">
    <property type="component" value="Unassembled WGS sequence"/>
</dbReference>
<evidence type="ECO:0000313" key="3">
    <source>
        <dbReference type="Proteomes" id="UP000191285"/>
    </source>
</evidence>
<dbReference type="InterPro" id="IPR051531">
    <property type="entry name" value="N-acetyltransferase"/>
</dbReference>
<dbReference type="EMBL" id="MLKD01000012">
    <property type="protein sequence ID" value="OQE21237.1"/>
    <property type="molecule type" value="Genomic_DNA"/>
</dbReference>
<sequence length="197" mass="22845">MKTPRLELTRLTEDHLPGYHKIWKDPYTTRWSPHGPCKTQEESKEWMSGLLPDTNPKGENYAITLRTPVPPPDSEFIPPARKSDDDTILTPGAFLGWIGTWRSEPVPEVGFIFDRGAWGFGFATEALRGFLEGFWDLREEFDVLDAWCDTENQASKNVLMKCGFELVEVVYGDYTLEWMEPKLRNSFHFRIKRPCKE</sequence>
<dbReference type="GO" id="GO:0016747">
    <property type="term" value="F:acyltransferase activity, transferring groups other than amino-acyl groups"/>
    <property type="evidence" value="ECO:0007669"/>
    <property type="project" value="InterPro"/>
</dbReference>
<keyword evidence="3" id="KW-1185">Reference proteome</keyword>
<dbReference type="AlphaFoldDB" id="A0A1V6T4J3"/>
<reference evidence="3" key="1">
    <citation type="journal article" date="2017" name="Nat. Microbiol.">
        <title>Global analysis of biosynthetic gene clusters reveals vast potential of secondary metabolite production in Penicillium species.</title>
        <authorList>
            <person name="Nielsen J.C."/>
            <person name="Grijseels S."/>
            <person name="Prigent S."/>
            <person name="Ji B."/>
            <person name="Dainat J."/>
            <person name="Nielsen K.F."/>
            <person name="Frisvad J.C."/>
            <person name="Workman M."/>
            <person name="Nielsen J."/>
        </authorList>
    </citation>
    <scope>NUCLEOTIDE SEQUENCE [LARGE SCALE GENOMIC DNA]</scope>
    <source>
        <strain evidence="3">IBT 24891</strain>
    </source>
</reference>
<name>A0A1V6T4J3_9EURO</name>
<dbReference type="InterPro" id="IPR016181">
    <property type="entry name" value="Acyl_CoA_acyltransferase"/>
</dbReference>
<dbReference type="PANTHER" id="PTHR43792">
    <property type="entry name" value="GNAT FAMILY, PUTATIVE (AFU_ORTHOLOGUE AFUA_3G00765)-RELATED-RELATED"/>
    <property type="match status" value="1"/>
</dbReference>
<dbReference type="InterPro" id="IPR000182">
    <property type="entry name" value="GNAT_dom"/>
</dbReference>
<feature type="domain" description="N-acetyltransferase" evidence="1">
    <location>
        <begin position="5"/>
        <end position="165"/>
    </location>
</feature>
<gene>
    <name evidence="2" type="ORF">PENSTE_c012G00252</name>
</gene>
<protein>
    <recommendedName>
        <fullName evidence="1">N-acetyltransferase domain-containing protein</fullName>
    </recommendedName>
</protein>
<organism evidence="2 3">
    <name type="scientific">Penicillium steckii</name>
    <dbReference type="NCBI Taxonomy" id="303698"/>
    <lineage>
        <taxon>Eukaryota</taxon>
        <taxon>Fungi</taxon>
        <taxon>Dikarya</taxon>
        <taxon>Ascomycota</taxon>
        <taxon>Pezizomycotina</taxon>
        <taxon>Eurotiomycetes</taxon>
        <taxon>Eurotiomycetidae</taxon>
        <taxon>Eurotiales</taxon>
        <taxon>Aspergillaceae</taxon>
        <taxon>Penicillium</taxon>
    </lineage>
</organism>